<organism evidence="1 2">
    <name type="scientific">Aspergillus novoparasiticus</name>
    <dbReference type="NCBI Taxonomy" id="986946"/>
    <lineage>
        <taxon>Eukaryota</taxon>
        <taxon>Fungi</taxon>
        <taxon>Dikarya</taxon>
        <taxon>Ascomycota</taxon>
        <taxon>Pezizomycotina</taxon>
        <taxon>Eurotiomycetes</taxon>
        <taxon>Eurotiomycetidae</taxon>
        <taxon>Eurotiales</taxon>
        <taxon>Aspergillaceae</taxon>
        <taxon>Aspergillus</taxon>
        <taxon>Aspergillus subgen. Circumdati</taxon>
    </lineage>
</organism>
<name>A0A5N6EAI4_9EURO</name>
<proteinExistence type="predicted"/>
<accession>A0A5N6EAI4</accession>
<keyword evidence="2" id="KW-1185">Reference proteome</keyword>
<evidence type="ECO:0000313" key="2">
    <source>
        <dbReference type="Proteomes" id="UP000326799"/>
    </source>
</evidence>
<reference evidence="1 2" key="1">
    <citation type="submission" date="2019-04" db="EMBL/GenBank/DDBJ databases">
        <title>Fungal friends and foes A comparative genomics study of 23 Aspergillus species from section Flavi.</title>
        <authorList>
            <consortium name="DOE Joint Genome Institute"/>
            <person name="Kjaerbolling I."/>
            <person name="Vesth T.C."/>
            <person name="Frisvad J.C."/>
            <person name="Nybo J.L."/>
            <person name="Theobald S."/>
            <person name="Kildgaard S."/>
            <person name="Petersen T.I."/>
            <person name="Kuo A."/>
            <person name="Sato A."/>
            <person name="Lyhne E.K."/>
            <person name="Kogle M.E."/>
            <person name="Wiebenga A."/>
            <person name="Kun R.S."/>
            <person name="Lubbers R.J."/>
            <person name="Makela M.R."/>
            <person name="Barry K."/>
            <person name="Chovatia M."/>
            <person name="Clum A."/>
            <person name="Daum C."/>
            <person name="Haridas S."/>
            <person name="He G."/>
            <person name="LaButti K."/>
            <person name="Lipzen A."/>
            <person name="Mondo S."/>
            <person name="Pangilinan J."/>
            <person name="Riley R."/>
            <person name="Salamov A."/>
            <person name="Simmons B.A."/>
            <person name="Magnuson J.K."/>
            <person name="Henrissat B."/>
            <person name="Mortensen U.H."/>
            <person name="Larsen T.O."/>
            <person name="De vries R.P."/>
            <person name="Grigoriev I.V."/>
            <person name="Machida M."/>
            <person name="Baker S.E."/>
            <person name="Andersen M.R."/>
        </authorList>
    </citation>
    <scope>NUCLEOTIDE SEQUENCE [LARGE SCALE GENOMIC DNA]</scope>
    <source>
        <strain evidence="1 2">CBS 126849</strain>
    </source>
</reference>
<gene>
    <name evidence="1" type="ORF">BDV33DRAFT_184804</name>
</gene>
<sequence>MCDFDAVSAFYFHYQDDNREIQGLSAKASALASQLAVLEQVAPVAASIRIGGSLSTIRRLRANIAKLSKSGHRWASLQQLGCREALFCMISIRDLTELPKAQFDWLLANVQRYMAGQGLPQNWPTLKQISEAIGRMPWQPQYSSFLQSYFELVQNQCSSETQSTEDFPVNNKREISGTMGYDPDQDINNAEPLNITSNLPSNRKREVKFMFSNAPFEIVDTLPDKLKEAVQASSLWREERNQRRSTTGCLASLFPRDAEQDVSFTIWCGHDQGYDLNNFFQLKRTSDP</sequence>
<dbReference type="Proteomes" id="UP000326799">
    <property type="component" value="Unassembled WGS sequence"/>
</dbReference>
<dbReference type="EMBL" id="ML733617">
    <property type="protein sequence ID" value="KAB8213420.1"/>
    <property type="molecule type" value="Genomic_DNA"/>
</dbReference>
<dbReference type="AlphaFoldDB" id="A0A5N6EAI4"/>
<evidence type="ECO:0000313" key="1">
    <source>
        <dbReference type="EMBL" id="KAB8213420.1"/>
    </source>
</evidence>
<protein>
    <submittedName>
        <fullName evidence="1">Uncharacterized protein</fullName>
    </submittedName>
</protein>